<dbReference type="Pfam" id="PF01217">
    <property type="entry name" value="Clat_adaptor_s"/>
    <property type="match status" value="1"/>
</dbReference>
<feature type="domain" description="MHD" evidence="10">
    <location>
        <begin position="170"/>
        <end position="426"/>
    </location>
</feature>
<comment type="subunit">
    <text evidence="8">Adaptor protein complex 1 (AP-1) is a heterotetramer composed of two large adaptins (gamma-type subunit and beta-type subunit), a medium adaptin (mu-type subunit) and a small adaptin (sigma-type subunit).</text>
</comment>
<feature type="repeat" description="PPR" evidence="9">
    <location>
        <begin position="695"/>
        <end position="729"/>
    </location>
</feature>
<dbReference type="SUPFAM" id="SSF49447">
    <property type="entry name" value="Second domain of Mu2 adaptin subunit (ap50) of ap2 adaptor"/>
    <property type="match status" value="1"/>
</dbReference>
<evidence type="ECO:0000259" key="10">
    <source>
        <dbReference type="PROSITE" id="PS51072"/>
    </source>
</evidence>
<dbReference type="Gene3D" id="2.60.40.1170">
    <property type="entry name" value="Mu homology domain, subdomain B"/>
    <property type="match status" value="2"/>
</dbReference>
<feature type="repeat" description="PPR" evidence="9">
    <location>
        <begin position="975"/>
        <end position="1009"/>
    </location>
</feature>
<dbReference type="SUPFAM" id="SSF64356">
    <property type="entry name" value="SNARE-like"/>
    <property type="match status" value="1"/>
</dbReference>
<comment type="subcellular location">
    <subcellularLocation>
        <location evidence="1">Cytoplasmic vesicle</location>
        <location evidence="1">Clathrin-coated vesicle membrane</location>
    </subcellularLocation>
</comment>
<keyword evidence="4" id="KW-0677">Repeat</keyword>
<gene>
    <name evidence="11" type="ORF">M5K25_024038</name>
</gene>
<evidence type="ECO:0000256" key="2">
    <source>
        <dbReference type="ARBA" id="ARBA00005324"/>
    </source>
</evidence>
<evidence type="ECO:0000256" key="3">
    <source>
        <dbReference type="ARBA" id="ARBA00022448"/>
    </source>
</evidence>
<evidence type="ECO:0000256" key="8">
    <source>
        <dbReference type="ARBA" id="ARBA00066271"/>
    </source>
</evidence>
<feature type="repeat" description="PPR" evidence="9">
    <location>
        <begin position="730"/>
        <end position="764"/>
    </location>
</feature>
<dbReference type="PANTHER" id="PTHR10529">
    <property type="entry name" value="AP COMPLEX SUBUNIT MU"/>
    <property type="match status" value="1"/>
</dbReference>
<protein>
    <recommendedName>
        <fullName evidence="10">MHD domain-containing protein</fullName>
    </recommendedName>
</protein>
<keyword evidence="5" id="KW-0653">Protein transport</keyword>
<evidence type="ECO:0000256" key="5">
    <source>
        <dbReference type="ARBA" id="ARBA00022927"/>
    </source>
</evidence>
<feature type="repeat" description="PPR" evidence="9">
    <location>
        <begin position="660"/>
        <end position="694"/>
    </location>
</feature>
<feature type="repeat" description="PPR" evidence="9">
    <location>
        <begin position="870"/>
        <end position="904"/>
    </location>
</feature>
<dbReference type="PROSITE" id="PS00991">
    <property type="entry name" value="CLAT_ADAPTOR_M_2"/>
    <property type="match status" value="1"/>
</dbReference>
<proteinExistence type="inferred from homology"/>
<dbReference type="Pfam" id="PF13041">
    <property type="entry name" value="PPR_2"/>
    <property type="match status" value="4"/>
</dbReference>
<dbReference type="Pfam" id="PF00928">
    <property type="entry name" value="Adap_comp_sub"/>
    <property type="match status" value="1"/>
</dbReference>
<keyword evidence="3" id="KW-0813">Transport</keyword>
<dbReference type="InterPro" id="IPR022775">
    <property type="entry name" value="AP_mu_sigma_su"/>
</dbReference>
<evidence type="ECO:0000256" key="4">
    <source>
        <dbReference type="ARBA" id="ARBA00022737"/>
    </source>
</evidence>
<dbReference type="InterPro" id="IPR002885">
    <property type="entry name" value="PPR_rpt"/>
</dbReference>
<keyword evidence="7" id="KW-0968">Cytoplasmic vesicle</keyword>
<dbReference type="CDD" id="cd09250">
    <property type="entry name" value="AP-1_Mu1_Cterm"/>
    <property type="match status" value="1"/>
</dbReference>
<feature type="repeat" description="PPR" evidence="9">
    <location>
        <begin position="905"/>
        <end position="939"/>
    </location>
</feature>
<sequence length="1030" mass="116130">MAGAVSALFLLDIKGRVLVWRDYRGDVSAVQAERFFTKLIEKEVDPDSHDPVVYDNGVTYMFIQHNNVFLMTAARQNCNAASILLFLHRVIDVFKHYFEELEEESLRDNFVVVYELLDEMMDFGYPQYTEAKILSEFIKTDAYRMEVTQRPPMAVTNAVSWRSEGIKYKKNEVFLDVVESVNILVNSNGQIIRSDVVGALKMRTYLSGMPECKLGLNDRVLLEAQGRSAKGKAIDLDDIKFHQCVRLARFENDRTISFIPPDGSFDLMTYRLSTQVKPLIWVEAQVERHSRSRIELMVKARSQFKERSTATNVEIEIPVPSDATNPNVRTSMGSAAYAPEKDALVWKIKSFPGGKEYMVRAEFSLPSITAEESTPEKKAPIRVKFEIPYFTVSGIQVRYLKIIEKSGYQALPWVRYITMAGEYELRLIPDCLSRDGSLRIMNRACKLLQNPPTGAPPPPLPSLLPPSLNPSNIVINLTSSRLHLVSSPSSIPSLIPPDLLPFLGPSELSSILLRSQSLPLPSLHLLSFFHSRRLLTPSPHHFALLAHSLTFSRLFSHCLSTLRHLILTHPASDPFSSLLSSASSGRCNFHSAVFSLLVTAYLHLGFLRQALDAFHRSINAGFPPDAITSNSLLNSLAKSGDFDSCWEVYTAMRKASVAPNLCTFNIMINALCRADDAVRAREFLEEMEMNGFDPDVVTYNTLINGYCRKGRIEEALGLYRLMYRRGIEPDLVSYTILMKALCKEGRVWEAHHLFDRLRQRGLSPDEMCYGVLVSGYSRKGKMREAWIFIQAMIGCGYFPNSFICLDVVKGYANVGKLLPCLNILAQLRKIGAAVAFDAYKHLVGALCHERRPNAARNLVKWMVEDGCKPSVDIYNEIIHSFCECASLMDAFSLKDEMAEKDIRPDENTYSILISCLCKTGEVMEAECVMEEMVACGHIPDSVTCAALVSGYCNKREMRKAEGLLKYFVLEFGFHDNAIFNALINVYTEEGDMEKAFELKDRMMKLGFIPNTETCKFLVNGLLRNISTLDV</sequence>
<evidence type="ECO:0000256" key="9">
    <source>
        <dbReference type="PROSITE-ProRule" id="PRU00708"/>
    </source>
</evidence>
<keyword evidence="12" id="KW-1185">Reference proteome</keyword>
<evidence type="ECO:0000313" key="12">
    <source>
        <dbReference type="Proteomes" id="UP001552299"/>
    </source>
</evidence>
<dbReference type="SUPFAM" id="SSF48452">
    <property type="entry name" value="TPR-like"/>
    <property type="match status" value="1"/>
</dbReference>
<dbReference type="FunFam" id="3.30.450.60:FF:000006">
    <property type="entry name" value="AP-1 complex subunit mu-1 isoform 1"/>
    <property type="match status" value="1"/>
</dbReference>
<comment type="caution">
    <text evidence="11">The sequence shown here is derived from an EMBL/GenBank/DDBJ whole genome shotgun (WGS) entry which is preliminary data.</text>
</comment>
<keyword evidence="6" id="KW-0472">Membrane</keyword>
<name>A0ABD0U193_DENTH</name>
<feature type="repeat" description="PPR" evidence="9">
    <location>
        <begin position="835"/>
        <end position="869"/>
    </location>
</feature>
<dbReference type="PRINTS" id="PR00314">
    <property type="entry name" value="CLATHRINADPT"/>
</dbReference>
<feature type="repeat" description="PPR" evidence="9">
    <location>
        <begin position="765"/>
        <end position="799"/>
    </location>
</feature>
<evidence type="ECO:0000256" key="6">
    <source>
        <dbReference type="ARBA" id="ARBA00023136"/>
    </source>
</evidence>
<dbReference type="NCBIfam" id="TIGR00756">
    <property type="entry name" value="PPR"/>
    <property type="match status" value="7"/>
</dbReference>
<dbReference type="Proteomes" id="UP001552299">
    <property type="component" value="Unassembled WGS sequence"/>
</dbReference>
<dbReference type="InterPro" id="IPR018240">
    <property type="entry name" value="Clathrin_mu_CS"/>
</dbReference>
<evidence type="ECO:0000256" key="1">
    <source>
        <dbReference type="ARBA" id="ARBA00004640"/>
    </source>
</evidence>
<dbReference type="PROSITE" id="PS00990">
    <property type="entry name" value="CLAT_ADAPTOR_M_1"/>
    <property type="match status" value="1"/>
</dbReference>
<dbReference type="GO" id="GO:0015031">
    <property type="term" value="P:protein transport"/>
    <property type="evidence" value="ECO:0007669"/>
    <property type="project" value="UniProtKB-KW"/>
</dbReference>
<dbReference type="AlphaFoldDB" id="A0ABD0U193"/>
<evidence type="ECO:0000256" key="7">
    <source>
        <dbReference type="ARBA" id="ARBA00023329"/>
    </source>
</evidence>
<dbReference type="PROSITE" id="PS51375">
    <property type="entry name" value="PPR"/>
    <property type="match status" value="9"/>
</dbReference>
<dbReference type="EMBL" id="JANQDX010000018">
    <property type="protein sequence ID" value="KAL0905605.1"/>
    <property type="molecule type" value="Genomic_DNA"/>
</dbReference>
<dbReference type="CDD" id="cd14835">
    <property type="entry name" value="AP1_Mu_N"/>
    <property type="match status" value="1"/>
</dbReference>
<dbReference type="InterPro" id="IPR050431">
    <property type="entry name" value="Adaptor_comp_med_subunit"/>
</dbReference>
<dbReference type="GO" id="GO:0030665">
    <property type="term" value="C:clathrin-coated vesicle membrane"/>
    <property type="evidence" value="ECO:0007669"/>
    <property type="project" value="UniProtKB-SubCell"/>
</dbReference>
<dbReference type="Pfam" id="PF01535">
    <property type="entry name" value="PPR"/>
    <property type="match status" value="2"/>
</dbReference>
<dbReference type="Gene3D" id="1.25.40.10">
    <property type="entry name" value="Tetratricopeptide repeat domain"/>
    <property type="match status" value="4"/>
</dbReference>
<organism evidence="11 12">
    <name type="scientific">Dendrobium thyrsiflorum</name>
    <name type="common">Pinecone-like raceme dendrobium</name>
    <name type="synonym">Orchid</name>
    <dbReference type="NCBI Taxonomy" id="117978"/>
    <lineage>
        <taxon>Eukaryota</taxon>
        <taxon>Viridiplantae</taxon>
        <taxon>Streptophyta</taxon>
        <taxon>Embryophyta</taxon>
        <taxon>Tracheophyta</taxon>
        <taxon>Spermatophyta</taxon>
        <taxon>Magnoliopsida</taxon>
        <taxon>Liliopsida</taxon>
        <taxon>Asparagales</taxon>
        <taxon>Orchidaceae</taxon>
        <taxon>Epidendroideae</taxon>
        <taxon>Malaxideae</taxon>
        <taxon>Dendrobiinae</taxon>
        <taxon>Dendrobium</taxon>
    </lineage>
</organism>
<accession>A0ABD0U193</accession>
<dbReference type="InterPro" id="IPR011990">
    <property type="entry name" value="TPR-like_helical_dom_sf"/>
</dbReference>
<dbReference type="InterPro" id="IPR011012">
    <property type="entry name" value="Longin-like_dom_sf"/>
</dbReference>
<reference evidence="11 12" key="1">
    <citation type="journal article" date="2024" name="Plant Biotechnol. J.">
        <title>Dendrobium thyrsiflorum genome and its molecular insights into genes involved in important horticultural traits.</title>
        <authorList>
            <person name="Chen B."/>
            <person name="Wang J.Y."/>
            <person name="Zheng P.J."/>
            <person name="Li K.L."/>
            <person name="Liang Y.M."/>
            <person name="Chen X.F."/>
            <person name="Zhang C."/>
            <person name="Zhao X."/>
            <person name="He X."/>
            <person name="Zhang G.Q."/>
            <person name="Liu Z.J."/>
            <person name="Xu Q."/>
        </authorList>
    </citation>
    <scope>NUCLEOTIDE SEQUENCE [LARGE SCALE GENOMIC DNA]</scope>
    <source>
        <strain evidence="11">GZMU011</strain>
    </source>
</reference>
<comment type="similarity">
    <text evidence="2">Belongs to the adaptor complexes medium subunit family.</text>
</comment>
<dbReference type="InterPro" id="IPR028565">
    <property type="entry name" value="MHD"/>
</dbReference>
<evidence type="ECO:0000313" key="11">
    <source>
        <dbReference type="EMBL" id="KAL0905605.1"/>
    </source>
</evidence>
<feature type="repeat" description="PPR" evidence="9">
    <location>
        <begin position="625"/>
        <end position="659"/>
    </location>
</feature>
<dbReference type="PROSITE" id="PS51072">
    <property type="entry name" value="MHD"/>
    <property type="match status" value="1"/>
</dbReference>
<dbReference type="Gene3D" id="3.30.450.60">
    <property type="match status" value="1"/>
</dbReference>
<dbReference type="InterPro" id="IPR001392">
    <property type="entry name" value="Clathrin_mu"/>
</dbReference>
<dbReference type="InterPro" id="IPR036168">
    <property type="entry name" value="AP2_Mu_C_sf"/>
</dbReference>